<evidence type="ECO:0000313" key="3">
    <source>
        <dbReference type="Proteomes" id="UP000601435"/>
    </source>
</evidence>
<dbReference type="Pfam" id="PF13475">
    <property type="entry name" value="DUF4116"/>
    <property type="match status" value="1"/>
</dbReference>
<organism evidence="2 3">
    <name type="scientific">Symbiodinium necroappetens</name>
    <dbReference type="NCBI Taxonomy" id="1628268"/>
    <lineage>
        <taxon>Eukaryota</taxon>
        <taxon>Sar</taxon>
        <taxon>Alveolata</taxon>
        <taxon>Dinophyceae</taxon>
        <taxon>Suessiales</taxon>
        <taxon>Symbiodiniaceae</taxon>
        <taxon>Symbiodinium</taxon>
    </lineage>
</organism>
<sequence length="694" mass="77525">MALTKVSPELQEDPAFWKSVVQEIDDGWRLAYVDYGPSSLCDNPEVMLAAVKQNVEVLSCGTKKVRSEPEIVEEAVRRSWKAVEYAANVNAASIVEAVKQDWRAISLYMDHFYQGPTDDLSKLIESNPQIVRDERLNGNAPVMLKAVRQEGSVLRYATEELRDDDEIVFHAVAQQFELRAWVENQPDSVYLWPLYKPDTTITARALDRFIALLRLDSGRASVADDLASMKVAVVFHALCAVVHKKIGCDEAKWTGIGKILPHVLNRNRSFADIRNSPQLYFITLTRGLVQILPRVWHDVSLAAYRLLLGLRIPTQCGALCRRCWGPCRISGTLDTLSSEPPAALIHEDVHEGAMKSLRQLRRARARHWRASIRLSPPDSVDSATWKDFVLISFGGSLAEDSSSYDIFWNVCFHDTVFVQSSSPTTMSWLLRWQTLLGPPPANVDWVFALGFRAVRPSACRDAPEVVLRAMFAHVCPGALSKRLIHHVHVAEDIASPTALMSMLRGGTVILRSLQQDFKEIKHMSTVEPRAKKSVTAYVRLAGTALEFHAPLVSLLLESLVTKLVQHDQVDLAKCIQEDVLRRFPAVVPLLQKLEGQDMRQKAEEGPTHIAHTAGIDSRLVNGDAVFSQRFYCFGQKQIRVPSAAVFLQLAPGNMASIDVTFPDLGDAQRLWLMPLHKPGCNRRSGAVSTLQLAQ</sequence>
<gene>
    <name evidence="2" type="ORF">SNEC2469_LOCUS9090</name>
</gene>
<protein>
    <recommendedName>
        <fullName evidence="1">DUF4116 domain-containing protein</fullName>
    </recommendedName>
</protein>
<evidence type="ECO:0000313" key="2">
    <source>
        <dbReference type="EMBL" id="CAE7350478.1"/>
    </source>
</evidence>
<dbReference type="EMBL" id="CAJNJA010014806">
    <property type="protein sequence ID" value="CAE7350478.1"/>
    <property type="molecule type" value="Genomic_DNA"/>
</dbReference>
<dbReference type="Proteomes" id="UP000601435">
    <property type="component" value="Unassembled WGS sequence"/>
</dbReference>
<proteinExistence type="predicted"/>
<name>A0A812P501_9DINO</name>
<evidence type="ECO:0000259" key="1">
    <source>
        <dbReference type="Pfam" id="PF13475"/>
    </source>
</evidence>
<keyword evidence="3" id="KW-1185">Reference proteome</keyword>
<comment type="caution">
    <text evidence="2">The sequence shown here is derived from an EMBL/GenBank/DDBJ whole genome shotgun (WGS) entry which is preliminary data.</text>
</comment>
<reference evidence="2" key="1">
    <citation type="submission" date="2021-02" db="EMBL/GenBank/DDBJ databases">
        <authorList>
            <person name="Dougan E. K."/>
            <person name="Rhodes N."/>
            <person name="Thang M."/>
            <person name="Chan C."/>
        </authorList>
    </citation>
    <scope>NUCLEOTIDE SEQUENCE</scope>
</reference>
<dbReference type="InterPro" id="IPR025197">
    <property type="entry name" value="DUF4116"/>
</dbReference>
<dbReference type="AlphaFoldDB" id="A0A812P501"/>
<feature type="domain" description="DUF4116" evidence="1">
    <location>
        <begin position="142"/>
        <end position="173"/>
    </location>
</feature>
<accession>A0A812P501</accession>
<dbReference type="OrthoDB" id="419217at2759"/>